<gene>
    <name evidence="2" type="ORF">EDD27_0756</name>
</gene>
<sequence length="180" mass="19140">MLSSSVRRGADIAGFIAGLFAGAGAVTFVLVLVGSVLRAPFPTVVLQILVATAAVVFLLRELDVLSFPLLQNARLVPQFVTRIPFWGAVQFGAEMGTGMRTYSPTGLPHILAISILFLASWEEALLAGAGFAAARALMLLTFAAARDKMEADTAFYFTLPRLKVLFVVLALPVVTMLVIG</sequence>
<protein>
    <submittedName>
        <fullName evidence="2">Uncharacterized protein</fullName>
    </submittedName>
</protein>
<comment type="caution">
    <text evidence="2">The sequence shown here is derived from an EMBL/GenBank/DDBJ whole genome shotgun (WGS) entry which is preliminary data.</text>
</comment>
<dbReference type="RefSeq" id="WP_127931079.1">
    <property type="nucleotide sequence ID" value="NZ_SAUN01000001.1"/>
</dbReference>
<feature type="transmembrane region" description="Helical" evidence="1">
    <location>
        <begin position="157"/>
        <end position="179"/>
    </location>
</feature>
<keyword evidence="3" id="KW-1185">Reference proteome</keyword>
<dbReference type="Proteomes" id="UP000284824">
    <property type="component" value="Unassembled WGS sequence"/>
</dbReference>
<name>A0A438LY42_9ACTN</name>
<dbReference type="EMBL" id="SAUN01000001">
    <property type="protein sequence ID" value="RVX38446.1"/>
    <property type="molecule type" value="Genomic_DNA"/>
</dbReference>
<feature type="transmembrane region" description="Helical" evidence="1">
    <location>
        <begin position="125"/>
        <end position="145"/>
    </location>
</feature>
<evidence type="ECO:0000313" key="2">
    <source>
        <dbReference type="EMBL" id="RVX38446.1"/>
    </source>
</evidence>
<keyword evidence="1" id="KW-1133">Transmembrane helix</keyword>
<organism evidence="2 3">
    <name type="scientific">Nonomuraea polychroma</name>
    <dbReference type="NCBI Taxonomy" id="46176"/>
    <lineage>
        <taxon>Bacteria</taxon>
        <taxon>Bacillati</taxon>
        <taxon>Actinomycetota</taxon>
        <taxon>Actinomycetes</taxon>
        <taxon>Streptosporangiales</taxon>
        <taxon>Streptosporangiaceae</taxon>
        <taxon>Nonomuraea</taxon>
    </lineage>
</organism>
<proteinExistence type="predicted"/>
<feature type="transmembrane region" description="Helical" evidence="1">
    <location>
        <begin position="12"/>
        <end position="33"/>
    </location>
</feature>
<keyword evidence="1" id="KW-0472">Membrane</keyword>
<feature type="transmembrane region" description="Helical" evidence="1">
    <location>
        <begin position="101"/>
        <end position="119"/>
    </location>
</feature>
<accession>A0A438LY42</accession>
<dbReference type="AlphaFoldDB" id="A0A438LY42"/>
<evidence type="ECO:0000256" key="1">
    <source>
        <dbReference type="SAM" id="Phobius"/>
    </source>
</evidence>
<evidence type="ECO:0000313" key="3">
    <source>
        <dbReference type="Proteomes" id="UP000284824"/>
    </source>
</evidence>
<keyword evidence="1" id="KW-0812">Transmembrane</keyword>
<reference evidence="2 3" key="1">
    <citation type="submission" date="2019-01" db="EMBL/GenBank/DDBJ databases">
        <title>Sequencing the genomes of 1000 actinobacteria strains.</title>
        <authorList>
            <person name="Klenk H.-P."/>
        </authorList>
    </citation>
    <scope>NUCLEOTIDE SEQUENCE [LARGE SCALE GENOMIC DNA]</scope>
    <source>
        <strain evidence="2 3">DSM 43925</strain>
    </source>
</reference>
<feature type="transmembrane region" description="Helical" evidence="1">
    <location>
        <begin position="39"/>
        <end position="59"/>
    </location>
</feature>
<dbReference type="OrthoDB" id="4263397at2"/>